<feature type="domain" description="ABC transporter" evidence="4">
    <location>
        <begin position="5"/>
        <end position="229"/>
    </location>
</feature>
<dbReference type="PANTHER" id="PTHR42711">
    <property type="entry name" value="ABC TRANSPORTER ATP-BINDING PROTEIN"/>
    <property type="match status" value="1"/>
</dbReference>
<evidence type="ECO:0000256" key="3">
    <source>
        <dbReference type="ARBA" id="ARBA00022840"/>
    </source>
</evidence>
<dbReference type="Proteomes" id="UP001601058">
    <property type="component" value="Unassembled WGS sequence"/>
</dbReference>
<dbReference type="InterPro" id="IPR050763">
    <property type="entry name" value="ABC_transporter_ATP-binding"/>
</dbReference>
<evidence type="ECO:0000256" key="2">
    <source>
        <dbReference type="ARBA" id="ARBA00022741"/>
    </source>
</evidence>
<evidence type="ECO:0000313" key="5">
    <source>
        <dbReference type="EMBL" id="MFE8695471.1"/>
    </source>
</evidence>
<dbReference type="CDD" id="cd03230">
    <property type="entry name" value="ABC_DR_subfamily_A"/>
    <property type="match status" value="1"/>
</dbReference>
<sequence length="299" mass="33644">MDSIVLINHVTKTFKNKHAVNQVTFSIKKGETVAILGPNGAGKTTTMMMMLGLLEPTSGEVRLFNSHPREKKIRERIGAMLQEVSVIDALKVKEIIQLFRSYYPNPMSFEELVTFTGLSEDDLKRRANKLSGGQKRRLGFALALAGDPDLVFLDEPTVGLDITSRKLFWRTIGELKTRGKTIIFTTHYLQEADDVADRIILFNDGTIVEDGTPSEIKGKLSKQSVSFIAGEEISIYELTQLPNVSDVYKKEDRIYVVTDHTDNTLAALFDRKFKISGIQIEQGRLDEAFEQLTENREAI</sequence>
<dbReference type="Pfam" id="PF00005">
    <property type="entry name" value="ABC_tran"/>
    <property type="match status" value="1"/>
</dbReference>
<keyword evidence="6" id="KW-1185">Reference proteome</keyword>
<reference evidence="5 6" key="1">
    <citation type="submission" date="2024-08" db="EMBL/GenBank/DDBJ databases">
        <title>Two novel Cytobacillus novel species.</title>
        <authorList>
            <person name="Liu G."/>
        </authorList>
    </citation>
    <scope>NUCLEOTIDE SEQUENCE [LARGE SCALE GENOMIC DNA]</scope>
    <source>
        <strain evidence="5 6">FJAT-53684</strain>
    </source>
</reference>
<dbReference type="InterPro" id="IPR027417">
    <property type="entry name" value="P-loop_NTPase"/>
</dbReference>
<protein>
    <submittedName>
        <fullName evidence="5">ABC transporter ATP-binding protein</fullName>
    </submittedName>
</protein>
<dbReference type="InterPro" id="IPR003439">
    <property type="entry name" value="ABC_transporter-like_ATP-bd"/>
</dbReference>
<dbReference type="PROSITE" id="PS50893">
    <property type="entry name" value="ABC_TRANSPORTER_2"/>
    <property type="match status" value="1"/>
</dbReference>
<dbReference type="EMBL" id="JBIACJ010000002">
    <property type="protein sequence ID" value="MFE8695471.1"/>
    <property type="molecule type" value="Genomic_DNA"/>
</dbReference>
<dbReference type="GO" id="GO:0005524">
    <property type="term" value="F:ATP binding"/>
    <property type="evidence" value="ECO:0007669"/>
    <property type="project" value="UniProtKB-KW"/>
</dbReference>
<evidence type="ECO:0000256" key="1">
    <source>
        <dbReference type="ARBA" id="ARBA00022448"/>
    </source>
</evidence>
<organism evidence="5 6">
    <name type="scientific">Cytobacillus mangrovibacter</name>
    <dbReference type="NCBI Taxonomy" id="3299024"/>
    <lineage>
        <taxon>Bacteria</taxon>
        <taxon>Bacillati</taxon>
        <taxon>Bacillota</taxon>
        <taxon>Bacilli</taxon>
        <taxon>Bacillales</taxon>
        <taxon>Bacillaceae</taxon>
        <taxon>Cytobacillus</taxon>
    </lineage>
</organism>
<keyword evidence="3 5" id="KW-0067">ATP-binding</keyword>
<dbReference type="SUPFAM" id="SSF52540">
    <property type="entry name" value="P-loop containing nucleoside triphosphate hydrolases"/>
    <property type="match status" value="1"/>
</dbReference>
<proteinExistence type="predicted"/>
<comment type="caution">
    <text evidence="5">The sequence shown here is derived from an EMBL/GenBank/DDBJ whole genome shotgun (WGS) entry which is preliminary data.</text>
</comment>
<dbReference type="PANTHER" id="PTHR42711:SF17">
    <property type="entry name" value="ABC TRANSPORTER ATP-BINDING PROTEIN"/>
    <property type="match status" value="1"/>
</dbReference>
<accession>A0ABW6JUB1</accession>
<dbReference type="RefSeq" id="WP_389215649.1">
    <property type="nucleotide sequence ID" value="NZ_JBIACJ010000002.1"/>
</dbReference>
<evidence type="ECO:0000259" key="4">
    <source>
        <dbReference type="PROSITE" id="PS50893"/>
    </source>
</evidence>
<gene>
    <name evidence="5" type="ORF">ACFYKT_03745</name>
</gene>
<keyword evidence="1" id="KW-0813">Transport</keyword>
<dbReference type="PROSITE" id="PS00211">
    <property type="entry name" value="ABC_TRANSPORTER_1"/>
    <property type="match status" value="1"/>
</dbReference>
<evidence type="ECO:0000313" key="6">
    <source>
        <dbReference type="Proteomes" id="UP001601058"/>
    </source>
</evidence>
<keyword evidence="2" id="KW-0547">Nucleotide-binding</keyword>
<dbReference type="Gene3D" id="3.40.50.300">
    <property type="entry name" value="P-loop containing nucleotide triphosphate hydrolases"/>
    <property type="match status" value="1"/>
</dbReference>
<dbReference type="InterPro" id="IPR017871">
    <property type="entry name" value="ABC_transporter-like_CS"/>
</dbReference>
<name>A0ABW6JUB1_9BACI</name>
<dbReference type="SMART" id="SM00382">
    <property type="entry name" value="AAA"/>
    <property type="match status" value="1"/>
</dbReference>
<dbReference type="InterPro" id="IPR003593">
    <property type="entry name" value="AAA+_ATPase"/>
</dbReference>